<gene>
    <name evidence="3" type="ORF">FSB_LOCUS38312</name>
</gene>
<dbReference type="EMBL" id="OIVN01003334">
    <property type="protein sequence ID" value="SPD10430.1"/>
    <property type="molecule type" value="Genomic_DNA"/>
</dbReference>
<feature type="transmembrane region" description="Helical" evidence="1">
    <location>
        <begin position="69"/>
        <end position="91"/>
    </location>
</feature>
<sequence length="124" mass="12611">MGMGLAVCAVAGVLGGLAVAEGVDYVEDKIAGLRFAIVVVWVGVCGFLVVVVVGLHLWVGGCGFAVCDVWVCVLGGCGGLQFAVVPWLLLAWDGWEFWVATVVASVGRLGVLGSHGGYRCGSAG</sequence>
<feature type="signal peptide" evidence="2">
    <location>
        <begin position="1"/>
        <end position="20"/>
    </location>
</feature>
<evidence type="ECO:0000313" key="3">
    <source>
        <dbReference type="EMBL" id="SPD10430.1"/>
    </source>
</evidence>
<evidence type="ECO:0000256" key="1">
    <source>
        <dbReference type="SAM" id="Phobius"/>
    </source>
</evidence>
<reference evidence="3" key="1">
    <citation type="submission" date="2018-02" db="EMBL/GenBank/DDBJ databases">
        <authorList>
            <person name="Cohen D.B."/>
            <person name="Kent A.D."/>
        </authorList>
    </citation>
    <scope>NUCLEOTIDE SEQUENCE</scope>
</reference>
<accession>A0A2N9HFH9</accession>
<protein>
    <submittedName>
        <fullName evidence="3">Uncharacterized protein</fullName>
    </submittedName>
</protein>
<evidence type="ECO:0000256" key="2">
    <source>
        <dbReference type="SAM" id="SignalP"/>
    </source>
</evidence>
<keyword evidence="1" id="KW-0812">Transmembrane</keyword>
<keyword evidence="2" id="KW-0732">Signal</keyword>
<feature type="transmembrane region" description="Helical" evidence="1">
    <location>
        <begin position="36"/>
        <end position="57"/>
    </location>
</feature>
<name>A0A2N9HFH9_FAGSY</name>
<feature type="chain" id="PRO_5014867185" evidence="2">
    <location>
        <begin position="21"/>
        <end position="124"/>
    </location>
</feature>
<keyword evidence="1" id="KW-1133">Transmembrane helix</keyword>
<dbReference type="AlphaFoldDB" id="A0A2N9HFH9"/>
<proteinExistence type="predicted"/>
<organism evidence="3">
    <name type="scientific">Fagus sylvatica</name>
    <name type="common">Beechnut</name>
    <dbReference type="NCBI Taxonomy" id="28930"/>
    <lineage>
        <taxon>Eukaryota</taxon>
        <taxon>Viridiplantae</taxon>
        <taxon>Streptophyta</taxon>
        <taxon>Embryophyta</taxon>
        <taxon>Tracheophyta</taxon>
        <taxon>Spermatophyta</taxon>
        <taxon>Magnoliopsida</taxon>
        <taxon>eudicotyledons</taxon>
        <taxon>Gunneridae</taxon>
        <taxon>Pentapetalae</taxon>
        <taxon>rosids</taxon>
        <taxon>fabids</taxon>
        <taxon>Fagales</taxon>
        <taxon>Fagaceae</taxon>
        <taxon>Fagus</taxon>
    </lineage>
</organism>
<keyword evidence="1" id="KW-0472">Membrane</keyword>